<dbReference type="InterPro" id="IPR056884">
    <property type="entry name" value="NPHP3-like_N"/>
</dbReference>
<keyword evidence="4" id="KW-1185">Reference proteome</keyword>
<keyword evidence="1" id="KW-0677">Repeat</keyword>
<protein>
    <recommendedName>
        <fullName evidence="2">Nephrocystin 3-like N-terminal domain-containing protein</fullName>
    </recommendedName>
</protein>
<evidence type="ECO:0000256" key="1">
    <source>
        <dbReference type="ARBA" id="ARBA00022737"/>
    </source>
</evidence>
<accession>A0AAD6Z3L4</accession>
<evidence type="ECO:0000259" key="2">
    <source>
        <dbReference type="Pfam" id="PF24883"/>
    </source>
</evidence>
<evidence type="ECO:0000313" key="3">
    <source>
        <dbReference type="EMBL" id="KAJ7305571.1"/>
    </source>
</evidence>
<dbReference type="Gene3D" id="3.40.50.300">
    <property type="entry name" value="P-loop containing nucleotide triphosphate hydrolases"/>
    <property type="match status" value="1"/>
</dbReference>
<dbReference type="EMBL" id="JARIHO010000096">
    <property type="protein sequence ID" value="KAJ7305571.1"/>
    <property type="molecule type" value="Genomic_DNA"/>
</dbReference>
<evidence type="ECO:0000313" key="4">
    <source>
        <dbReference type="Proteomes" id="UP001218218"/>
    </source>
</evidence>
<dbReference type="InterPro" id="IPR027417">
    <property type="entry name" value="P-loop_NTPase"/>
</dbReference>
<feature type="domain" description="Nephrocystin 3-like N-terminal" evidence="2">
    <location>
        <begin position="188"/>
        <end position="353"/>
    </location>
</feature>
<gene>
    <name evidence="3" type="ORF">DFH08DRAFT_793484</name>
</gene>
<dbReference type="Proteomes" id="UP001218218">
    <property type="component" value="Unassembled WGS sequence"/>
</dbReference>
<dbReference type="PANTHER" id="PTHR10039:SF15">
    <property type="entry name" value="NACHT DOMAIN-CONTAINING PROTEIN"/>
    <property type="match status" value="1"/>
</dbReference>
<organism evidence="3 4">
    <name type="scientific">Mycena albidolilacea</name>
    <dbReference type="NCBI Taxonomy" id="1033008"/>
    <lineage>
        <taxon>Eukaryota</taxon>
        <taxon>Fungi</taxon>
        <taxon>Dikarya</taxon>
        <taxon>Basidiomycota</taxon>
        <taxon>Agaricomycotina</taxon>
        <taxon>Agaricomycetes</taxon>
        <taxon>Agaricomycetidae</taxon>
        <taxon>Agaricales</taxon>
        <taxon>Marasmiineae</taxon>
        <taxon>Mycenaceae</taxon>
        <taxon>Mycena</taxon>
    </lineage>
</organism>
<comment type="caution">
    <text evidence="3">The sequence shown here is derived from an EMBL/GenBank/DDBJ whole genome shotgun (WGS) entry which is preliminary data.</text>
</comment>
<sequence>MAEILGTIGSIIGLVDTALKAREYLKDFHNAPGEQKKLFTDMEDLKPLLVELEKRVSDSPSTSTLQQIASPLARFNTVLEGFTTKVRPADGRWSKFSKQLTWTLWNKKEAKEYLDEFESIKSLISVWLVVDILYVGHQQNDILAAVAENVRAQQMRTSAAQHNTISEWLTSLNFFQRQSDIFSARQPGTGEWLLSDPQFKDWELGSGKILWCRGMPGAGKTVISVSRSIVINQLEVDFQTDSIGVACIYLNHKETEAQTISNLLASLCKQLLVTKSIPPTVLEMHRRHLSRGTRPSVEEVLEVLRCAVAEYAKIYFIINALDEYPEEQRNILLEYLSTIILGPPTINLMITSRPNVTLVPFLPHVLLVEIQAADDDIRRYVDTHIQKSSRLSRHVRSRPELRDEIPSKIIANVKGMQVFLLQSREHC</sequence>
<proteinExistence type="predicted"/>
<reference evidence="3" key="1">
    <citation type="submission" date="2023-03" db="EMBL/GenBank/DDBJ databases">
        <title>Massive genome expansion in bonnet fungi (Mycena s.s.) driven by repeated elements and novel gene families across ecological guilds.</title>
        <authorList>
            <consortium name="Lawrence Berkeley National Laboratory"/>
            <person name="Harder C.B."/>
            <person name="Miyauchi S."/>
            <person name="Viragh M."/>
            <person name="Kuo A."/>
            <person name="Thoen E."/>
            <person name="Andreopoulos B."/>
            <person name="Lu D."/>
            <person name="Skrede I."/>
            <person name="Drula E."/>
            <person name="Henrissat B."/>
            <person name="Morin E."/>
            <person name="Kohler A."/>
            <person name="Barry K."/>
            <person name="LaButti K."/>
            <person name="Morin E."/>
            <person name="Salamov A."/>
            <person name="Lipzen A."/>
            <person name="Mereny Z."/>
            <person name="Hegedus B."/>
            <person name="Baldrian P."/>
            <person name="Stursova M."/>
            <person name="Weitz H."/>
            <person name="Taylor A."/>
            <person name="Grigoriev I.V."/>
            <person name="Nagy L.G."/>
            <person name="Martin F."/>
            <person name="Kauserud H."/>
        </authorList>
    </citation>
    <scope>NUCLEOTIDE SEQUENCE</scope>
    <source>
        <strain evidence="3">CBHHK002</strain>
    </source>
</reference>
<name>A0AAD6Z3L4_9AGAR</name>
<dbReference type="Pfam" id="PF24883">
    <property type="entry name" value="NPHP3_N"/>
    <property type="match status" value="1"/>
</dbReference>
<dbReference type="PANTHER" id="PTHR10039">
    <property type="entry name" value="AMELOGENIN"/>
    <property type="match status" value="1"/>
</dbReference>
<dbReference type="AlphaFoldDB" id="A0AAD6Z3L4"/>